<evidence type="ECO:0000259" key="1">
    <source>
        <dbReference type="Pfam" id="PF03235"/>
    </source>
</evidence>
<dbReference type="EMBL" id="JAERQG010000001">
    <property type="protein sequence ID" value="MBL0763897.1"/>
    <property type="molecule type" value="Genomic_DNA"/>
</dbReference>
<evidence type="ECO:0000259" key="2">
    <source>
        <dbReference type="Pfam" id="PF07510"/>
    </source>
</evidence>
<dbReference type="Proteomes" id="UP000642920">
    <property type="component" value="Unassembled WGS sequence"/>
</dbReference>
<accession>A0A937A5A7</accession>
<dbReference type="Pfam" id="PF07510">
    <property type="entry name" value="GmrSD_C"/>
    <property type="match status" value="1"/>
</dbReference>
<dbReference type="Pfam" id="PF03235">
    <property type="entry name" value="GmrSD_N"/>
    <property type="match status" value="1"/>
</dbReference>
<dbReference type="RefSeq" id="WP_201916969.1">
    <property type="nucleotide sequence ID" value="NZ_JAERQG010000001.1"/>
</dbReference>
<dbReference type="PANTHER" id="PTHR35149:SF2">
    <property type="entry name" value="DUF262 DOMAIN-CONTAINING PROTEIN"/>
    <property type="match status" value="1"/>
</dbReference>
<sequence length="598" mass="69756">MNILPQSLSIHGLLHNPTEQLIIPSYQRRYAWGYNQTWALFEDIDMLQNNDSHLFGMLILHTGLHHGGINTIDVVDGQQRITTITLLLNALRKQFSHINKPHISNQIQNLIYCGNDSSIPKLILGELDNKDFKNLLRDELDEVKNHNLLNAYNNFDVFINERLEEEGESWLEDFYNKLVHTAKIIRLDVQQARDAYKLFETINNRGLKLSATDILKNFILGHAAKISDHKLNDVKEIWSNIITTLDGIPTDDFFRQYICGVYTTRITQSRLIEYFKKDYLSKVDKVELIGEYAYYADYYSNEEITDDDDEDVDLDDNIKSKELSNDSRVDITIYLKEILNCAKTYAGVWNLSFSEDKLNSKLKDLRDIKSFPTYIFLMRFLQTDKPIQEKLLVLNLILILMLRRHICRRRTSENDIIFARILRIKDDSNFIETLKTEFLRYLPNDDEFENNFPKHEFKNSLRDRAKYILREINYKKTGQTGEVTINSGRDVQLEHIIPQNISTKKSKTEFGNWEEYLGEKSLAKHSDYVNKIGNMTLIAGGLNIIASNNPFEKKKVPYSNSNIELTKEISSYQDFKFETIENRGKQLAEIAASLWTIE</sequence>
<gene>
    <name evidence="3" type="ORF">JKP34_01460</name>
</gene>
<evidence type="ECO:0000313" key="4">
    <source>
        <dbReference type="Proteomes" id="UP000642920"/>
    </source>
</evidence>
<dbReference type="InterPro" id="IPR011089">
    <property type="entry name" value="GmrSD_C"/>
</dbReference>
<dbReference type="InterPro" id="IPR004919">
    <property type="entry name" value="GmrSD_N"/>
</dbReference>
<evidence type="ECO:0000313" key="3">
    <source>
        <dbReference type="EMBL" id="MBL0763897.1"/>
    </source>
</evidence>
<reference evidence="3" key="1">
    <citation type="submission" date="2021-01" db="EMBL/GenBank/DDBJ databases">
        <title>Marivirga sp. nov., isolated from intertidal surface sediments.</title>
        <authorList>
            <person name="Zhang M."/>
        </authorList>
    </citation>
    <scope>NUCLEOTIDE SEQUENCE</scope>
    <source>
        <strain evidence="3">SM1354</strain>
    </source>
</reference>
<organism evidence="3 4">
    <name type="scientific">Marivirga atlantica</name>
    <dbReference type="NCBI Taxonomy" id="1548457"/>
    <lineage>
        <taxon>Bacteria</taxon>
        <taxon>Pseudomonadati</taxon>
        <taxon>Bacteroidota</taxon>
        <taxon>Cytophagia</taxon>
        <taxon>Cytophagales</taxon>
        <taxon>Marivirgaceae</taxon>
        <taxon>Marivirga</taxon>
    </lineage>
</organism>
<proteinExistence type="predicted"/>
<feature type="domain" description="GmrSD restriction endonucleases N-terminal" evidence="1">
    <location>
        <begin position="11"/>
        <end position="219"/>
    </location>
</feature>
<keyword evidence="4" id="KW-1185">Reference proteome</keyword>
<comment type="caution">
    <text evidence="3">The sequence shown here is derived from an EMBL/GenBank/DDBJ whole genome shotgun (WGS) entry which is preliminary data.</text>
</comment>
<dbReference type="AlphaFoldDB" id="A0A937A5A7"/>
<dbReference type="PANTHER" id="PTHR35149">
    <property type="entry name" value="SLL5132 PROTEIN"/>
    <property type="match status" value="1"/>
</dbReference>
<protein>
    <submittedName>
        <fullName evidence="3">DUF262 domain-containing protein</fullName>
    </submittedName>
</protein>
<name>A0A937A5A7_9BACT</name>
<feature type="domain" description="GmrSD restriction endonucleases C-terminal" evidence="2">
    <location>
        <begin position="443"/>
        <end position="589"/>
    </location>
</feature>